<dbReference type="InterPro" id="IPR036291">
    <property type="entry name" value="NAD(P)-bd_dom_sf"/>
</dbReference>
<accession>A0AAD6MW77</accession>
<dbReference type="PANTHER" id="PTHR43401:SF2">
    <property type="entry name" value="L-THREONINE 3-DEHYDROGENASE"/>
    <property type="match status" value="1"/>
</dbReference>
<dbReference type="GO" id="GO:0008270">
    <property type="term" value="F:zinc ion binding"/>
    <property type="evidence" value="ECO:0007669"/>
    <property type="project" value="InterPro"/>
</dbReference>
<dbReference type="SUPFAM" id="SSF51735">
    <property type="entry name" value="NAD(P)-binding Rossmann-fold domains"/>
    <property type="match status" value="1"/>
</dbReference>
<dbReference type="InterPro" id="IPR011032">
    <property type="entry name" value="GroES-like_sf"/>
</dbReference>
<gene>
    <name evidence="7" type="ORF">N7493_004882</name>
</gene>
<dbReference type="Pfam" id="PF00107">
    <property type="entry name" value="ADH_zinc_N"/>
    <property type="match status" value="1"/>
</dbReference>
<dbReference type="InterPro" id="IPR002328">
    <property type="entry name" value="ADH_Zn_CS"/>
</dbReference>
<keyword evidence="3" id="KW-0560">Oxidoreductase</keyword>
<dbReference type="Gene3D" id="3.90.180.10">
    <property type="entry name" value="Medium-chain alcohol dehydrogenases, catalytic domain"/>
    <property type="match status" value="1"/>
</dbReference>
<sequence>MITHGAEYSEPRKFSVVEKALPTIREQDVLVSYGKHDSALASGVCGTDLHIHDGEFGARFPLVPGHETVGEVAAFGSNVRGFEIGDRVVADNSEICGHCFYCRRGKELLCENFIAHGVMVDGGFVGYARYPAYRVFKFKNFSDVDAALLEPASCAAHGLDKIAPQMGSRVLLFGAGPTGLILAQPLLQNGRCHMVIAAPAGVKMELAKSLDAADEYVELPRDSQASAARMEELAADHPYGFDIVVEATGNSEILQNAINFVTKGGKLVVYRVYGDEDLVSLSPNKIVKEEINVIGSFSRVYKFPAAIAYLDERRVKVEGIVNKVFKHEEWQDCLDAMKSKFVIKAAIVFD</sequence>
<evidence type="ECO:0000259" key="6">
    <source>
        <dbReference type="Pfam" id="PF08240"/>
    </source>
</evidence>
<evidence type="ECO:0000313" key="8">
    <source>
        <dbReference type="Proteomes" id="UP001215712"/>
    </source>
</evidence>
<evidence type="ECO:0000256" key="2">
    <source>
        <dbReference type="ARBA" id="ARBA00022833"/>
    </source>
</evidence>
<evidence type="ECO:0000259" key="5">
    <source>
        <dbReference type="Pfam" id="PF00107"/>
    </source>
</evidence>
<dbReference type="InterPro" id="IPR013149">
    <property type="entry name" value="ADH-like_C"/>
</dbReference>
<reference evidence="7" key="1">
    <citation type="journal article" date="2023" name="IMA Fungus">
        <title>Comparative genomic study of the Penicillium genus elucidates a diverse pangenome and 15 lateral gene transfer events.</title>
        <authorList>
            <person name="Petersen C."/>
            <person name="Sorensen T."/>
            <person name="Nielsen M.R."/>
            <person name="Sondergaard T.E."/>
            <person name="Sorensen J.L."/>
            <person name="Fitzpatrick D.A."/>
            <person name="Frisvad J.C."/>
            <person name="Nielsen K.L."/>
        </authorList>
    </citation>
    <scope>NUCLEOTIDE SEQUENCE</scope>
    <source>
        <strain evidence="7">IBT 17514</strain>
    </source>
</reference>
<keyword evidence="1 4" id="KW-0479">Metal-binding</keyword>
<dbReference type="PROSITE" id="PS00059">
    <property type="entry name" value="ADH_ZINC"/>
    <property type="match status" value="1"/>
</dbReference>
<comment type="cofactor">
    <cofactor evidence="4">
        <name>Zn(2+)</name>
        <dbReference type="ChEBI" id="CHEBI:29105"/>
    </cofactor>
</comment>
<evidence type="ECO:0000256" key="4">
    <source>
        <dbReference type="RuleBase" id="RU361277"/>
    </source>
</evidence>
<dbReference type="Gene3D" id="3.40.50.720">
    <property type="entry name" value="NAD(P)-binding Rossmann-like Domain"/>
    <property type="match status" value="1"/>
</dbReference>
<dbReference type="InterPro" id="IPR050129">
    <property type="entry name" value="Zn_alcohol_dh"/>
</dbReference>
<evidence type="ECO:0000313" key="7">
    <source>
        <dbReference type="EMBL" id="KAJ5727062.1"/>
    </source>
</evidence>
<proteinExistence type="inferred from homology"/>
<evidence type="ECO:0000256" key="3">
    <source>
        <dbReference type="ARBA" id="ARBA00023002"/>
    </source>
</evidence>
<dbReference type="GO" id="GO:0016491">
    <property type="term" value="F:oxidoreductase activity"/>
    <property type="evidence" value="ECO:0007669"/>
    <property type="project" value="UniProtKB-KW"/>
</dbReference>
<dbReference type="Proteomes" id="UP001215712">
    <property type="component" value="Unassembled WGS sequence"/>
</dbReference>
<feature type="domain" description="Alcohol dehydrogenase-like C-terminal" evidence="5">
    <location>
        <begin position="178"/>
        <end position="309"/>
    </location>
</feature>
<dbReference type="EMBL" id="JAQJAN010000006">
    <property type="protein sequence ID" value="KAJ5727062.1"/>
    <property type="molecule type" value="Genomic_DNA"/>
</dbReference>
<dbReference type="InterPro" id="IPR013154">
    <property type="entry name" value="ADH-like_N"/>
</dbReference>
<dbReference type="SUPFAM" id="SSF50129">
    <property type="entry name" value="GroES-like"/>
    <property type="match status" value="1"/>
</dbReference>
<keyword evidence="2 4" id="KW-0862">Zinc</keyword>
<comment type="similarity">
    <text evidence="4">Belongs to the zinc-containing alcohol dehydrogenase family.</text>
</comment>
<reference evidence="7" key="2">
    <citation type="submission" date="2023-01" db="EMBL/GenBank/DDBJ databases">
        <authorList>
            <person name="Petersen C."/>
        </authorList>
    </citation>
    <scope>NUCLEOTIDE SEQUENCE</scope>
    <source>
        <strain evidence="7">IBT 17514</strain>
    </source>
</reference>
<organism evidence="7 8">
    <name type="scientific">Penicillium malachiteum</name>
    <dbReference type="NCBI Taxonomy" id="1324776"/>
    <lineage>
        <taxon>Eukaryota</taxon>
        <taxon>Fungi</taxon>
        <taxon>Dikarya</taxon>
        <taxon>Ascomycota</taxon>
        <taxon>Pezizomycotina</taxon>
        <taxon>Eurotiomycetes</taxon>
        <taxon>Eurotiomycetidae</taxon>
        <taxon>Eurotiales</taxon>
        <taxon>Aspergillaceae</taxon>
        <taxon>Penicillium</taxon>
    </lineage>
</organism>
<evidence type="ECO:0008006" key="9">
    <source>
        <dbReference type="Google" id="ProtNLM"/>
    </source>
</evidence>
<name>A0AAD6MW77_9EURO</name>
<comment type="caution">
    <text evidence="7">The sequence shown here is derived from an EMBL/GenBank/DDBJ whole genome shotgun (WGS) entry which is preliminary data.</text>
</comment>
<feature type="domain" description="Alcohol dehydrogenase-like N-terminal" evidence="6">
    <location>
        <begin position="41"/>
        <end position="138"/>
    </location>
</feature>
<dbReference type="AlphaFoldDB" id="A0AAD6MW77"/>
<evidence type="ECO:0000256" key="1">
    <source>
        <dbReference type="ARBA" id="ARBA00022723"/>
    </source>
</evidence>
<keyword evidence="8" id="KW-1185">Reference proteome</keyword>
<dbReference type="PANTHER" id="PTHR43401">
    <property type="entry name" value="L-THREONINE 3-DEHYDROGENASE"/>
    <property type="match status" value="1"/>
</dbReference>
<protein>
    <recommendedName>
        <fullName evidence="9">Enoyl reductase (ER) domain-containing protein</fullName>
    </recommendedName>
</protein>
<dbReference type="Pfam" id="PF08240">
    <property type="entry name" value="ADH_N"/>
    <property type="match status" value="1"/>
</dbReference>
<dbReference type="CDD" id="cd08234">
    <property type="entry name" value="threonine_DH_like"/>
    <property type="match status" value="1"/>
</dbReference>